<dbReference type="Proteomes" id="UP000434639">
    <property type="component" value="Unassembled WGS sequence"/>
</dbReference>
<keyword evidence="3" id="KW-1185">Reference proteome</keyword>
<dbReference type="SUPFAM" id="SSF53448">
    <property type="entry name" value="Nucleotide-diphospho-sugar transferases"/>
    <property type="match status" value="1"/>
</dbReference>
<gene>
    <name evidence="2" type="ORF">GKZ89_01335</name>
</gene>
<feature type="domain" description="Glycosyltransferase 2-like" evidence="1">
    <location>
        <begin position="5"/>
        <end position="137"/>
    </location>
</feature>
<dbReference type="CDD" id="cd02511">
    <property type="entry name" value="Beta4Glucosyltransferase"/>
    <property type="match status" value="1"/>
</dbReference>
<organism evidence="2 3">
    <name type="scientific">Metabacillus mangrovi</name>
    <dbReference type="NCBI Taxonomy" id="1491830"/>
    <lineage>
        <taxon>Bacteria</taxon>
        <taxon>Bacillati</taxon>
        <taxon>Bacillota</taxon>
        <taxon>Bacilli</taxon>
        <taxon>Bacillales</taxon>
        <taxon>Bacillaceae</taxon>
        <taxon>Metabacillus</taxon>
    </lineage>
</organism>
<evidence type="ECO:0000313" key="2">
    <source>
        <dbReference type="EMBL" id="MTH52033.1"/>
    </source>
</evidence>
<protein>
    <submittedName>
        <fullName evidence="2">Glycosyltransferase</fullName>
    </submittedName>
</protein>
<dbReference type="OrthoDB" id="9815923at2"/>
<proteinExistence type="predicted"/>
<dbReference type="InterPro" id="IPR019734">
    <property type="entry name" value="TPR_rpt"/>
</dbReference>
<accession>A0A7X2V3I6</accession>
<dbReference type="Pfam" id="PF00535">
    <property type="entry name" value="Glycos_transf_2"/>
    <property type="match status" value="1"/>
</dbReference>
<dbReference type="SUPFAM" id="SSF81901">
    <property type="entry name" value="HCP-like"/>
    <property type="match status" value="1"/>
</dbReference>
<sequence>MITISLCMIVKNEEDVIARCLESVKGIADEIIIIDTGSTDDTKKIVSRFTKKVYDFKWVDDFAKARNFAFKKATKEYILWLDADDVFLEGDRKKFKKLKKELNPSVDSVSMFYNLAMDEHGNPVTRLRRNRLVKRSRNFRWIGPVHEFLEVGGHIEMSDIAVTHASIHHDSDRNLRIYENRLKQGEEFSPRDTYYFANELKDHGLFERAIEYYEKFLAGGQGWIEDNISACGKLSDCYHETGDHEKMTVSILRSFTYGVPRPEFCCRLAYTFFEKGDYPAAIHWYKQALDNGVPADTWGIYNHAYSGYIPHLQLCVCYDRLGDHETAYRHNELAGAIRPDSKQYLYNKNYFQQLEELKKEGGES</sequence>
<dbReference type="PANTHER" id="PTHR43630:SF2">
    <property type="entry name" value="GLYCOSYLTRANSFERASE"/>
    <property type="match status" value="1"/>
</dbReference>
<dbReference type="InterPro" id="IPR029044">
    <property type="entry name" value="Nucleotide-diphossugar_trans"/>
</dbReference>
<dbReference type="PANTHER" id="PTHR43630">
    <property type="entry name" value="POLY-BETA-1,6-N-ACETYL-D-GLUCOSAMINE SYNTHASE"/>
    <property type="match status" value="1"/>
</dbReference>
<dbReference type="Gene3D" id="3.90.550.10">
    <property type="entry name" value="Spore Coat Polysaccharide Biosynthesis Protein SpsA, Chain A"/>
    <property type="match status" value="1"/>
</dbReference>
<dbReference type="Pfam" id="PF13181">
    <property type="entry name" value="TPR_8"/>
    <property type="match status" value="1"/>
</dbReference>
<keyword evidence="2" id="KW-0808">Transferase</keyword>
<dbReference type="GO" id="GO:0016740">
    <property type="term" value="F:transferase activity"/>
    <property type="evidence" value="ECO:0007669"/>
    <property type="project" value="UniProtKB-KW"/>
</dbReference>
<dbReference type="AlphaFoldDB" id="A0A7X2V3I6"/>
<evidence type="ECO:0000313" key="3">
    <source>
        <dbReference type="Proteomes" id="UP000434639"/>
    </source>
</evidence>
<evidence type="ECO:0000259" key="1">
    <source>
        <dbReference type="Pfam" id="PF00535"/>
    </source>
</evidence>
<reference evidence="2 3" key="1">
    <citation type="journal article" date="2017" name="Int. J. Syst. Evol. Microbiol.">
        <title>Bacillus mangrovi sp. nov., isolated from a sediment sample from a mangrove forest.</title>
        <authorList>
            <person name="Gupta V."/>
            <person name="Singh P.K."/>
            <person name="Korpole S."/>
            <person name="Tanuku N.R.S."/>
            <person name="Pinnaka A.K."/>
        </authorList>
    </citation>
    <scope>NUCLEOTIDE SEQUENCE [LARGE SCALE GENOMIC DNA]</scope>
    <source>
        <strain evidence="2 3">KCTC 33872</strain>
    </source>
</reference>
<comment type="caution">
    <text evidence="2">The sequence shown here is derived from an EMBL/GenBank/DDBJ whole genome shotgun (WGS) entry which is preliminary data.</text>
</comment>
<dbReference type="Gene3D" id="1.25.40.10">
    <property type="entry name" value="Tetratricopeptide repeat domain"/>
    <property type="match status" value="1"/>
</dbReference>
<dbReference type="EMBL" id="WMIB01000001">
    <property type="protein sequence ID" value="MTH52033.1"/>
    <property type="molecule type" value="Genomic_DNA"/>
</dbReference>
<name>A0A7X2V3I6_9BACI</name>
<dbReference type="InterPro" id="IPR011990">
    <property type="entry name" value="TPR-like_helical_dom_sf"/>
</dbReference>
<dbReference type="InterPro" id="IPR001173">
    <property type="entry name" value="Glyco_trans_2-like"/>
</dbReference>
<dbReference type="RefSeq" id="WP_155110579.1">
    <property type="nucleotide sequence ID" value="NZ_WMIB01000001.1"/>
</dbReference>